<sequence>MRTAPVDITAAPRAVISATAGLLYKVGRSVLGESRVPTAQANAWEAVCADRQRAQSRAELERWLASDRQRRTTPVR</sequence>
<comment type="caution">
    <text evidence="1">The sequence shown here is derived from an EMBL/GenBank/DDBJ whole genome shotgun (WGS) entry which is preliminary data.</text>
</comment>
<dbReference type="RefSeq" id="WP_167928259.1">
    <property type="nucleotide sequence ID" value="NZ_JAATVY010000029.1"/>
</dbReference>
<proteinExistence type="predicted"/>
<evidence type="ECO:0000313" key="1">
    <source>
        <dbReference type="EMBL" id="NJC73350.1"/>
    </source>
</evidence>
<gene>
    <name evidence="1" type="ORF">HC031_27045</name>
</gene>
<organism evidence="1 2">
    <name type="scientific">Planosporangium thailandense</name>
    <dbReference type="NCBI Taxonomy" id="765197"/>
    <lineage>
        <taxon>Bacteria</taxon>
        <taxon>Bacillati</taxon>
        <taxon>Actinomycetota</taxon>
        <taxon>Actinomycetes</taxon>
        <taxon>Micromonosporales</taxon>
        <taxon>Micromonosporaceae</taxon>
        <taxon>Planosporangium</taxon>
    </lineage>
</organism>
<protein>
    <submittedName>
        <fullName evidence="1">Uncharacterized protein</fullName>
    </submittedName>
</protein>
<name>A0ABX0Y4L3_9ACTN</name>
<dbReference type="Proteomes" id="UP000722989">
    <property type="component" value="Unassembled WGS sequence"/>
</dbReference>
<evidence type="ECO:0000313" key="2">
    <source>
        <dbReference type="Proteomes" id="UP000722989"/>
    </source>
</evidence>
<dbReference type="EMBL" id="JAATVY010000029">
    <property type="protein sequence ID" value="NJC73350.1"/>
    <property type="molecule type" value="Genomic_DNA"/>
</dbReference>
<accession>A0ABX0Y4L3</accession>
<reference evidence="1 2" key="1">
    <citation type="submission" date="2020-03" db="EMBL/GenBank/DDBJ databases">
        <title>WGS of the type strain of Planosporangium spp.</title>
        <authorList>
            <person name="Thawai C."/>
        </authorList>
    </citation>
    <scope>NUCLEOTIDE SEQUENCE [LARGE SCALE GENOMIC DNA]</scope>
    <source>
        <strain evidence="1 2">TBRC 5610</strain>
    </source>
</reference>
<keyword evidence="2" id="KW-1185">Reference proteome</keyword>